<evidence type="ECO:0000259" key="7">
    <source>
        <dbReference type="SMART" id="SM00322"/>
    </source>
</evidence>
<feature type="domain" description="K Homology" evidence="7">
    <location>
        <begin position="59"/>
        <end position="129"/>
    </location>
</feature>
<evidence type="ECO:0000313" key="8">
    <source>
        <dbReference type="EMBL" id="EFO97370.1"/>
    </source>
</evidence>
<dbReference type="EMBL" id="DS268432">
    <property type="protein sequence ID" value="EFO97370.1"/>
    <property type="molecule type" value="Genomic_DNA"/>
</dbReference>
<name>E3MAM3_CAERE</name>
<dbReference type="GO" id="GO:0006355">
    <property type="term" value="P:regulation of DNA-templated transcription"/>
    <property type="evidence" value="ECO:0007669"/>
    <property type="project" value="InterPro"/>
</dbReference>
<dbReference type="InterPro" id="IPR036612">
    <property type="entry name" value="KH_dom_type_1_sf"/>
</dbReference>
<evidence type="ECO:0000256" key="6">
    <source>
        <dbReference type="SAM" id="MobiDB-lite"/>
    </source>
</evidence>
<keyword evidence="4" id="KW-0694">RNA-binding</keyword>
<dbReference type="InterPro" id="IPR004088">
    <property type="entry name" value="KH_dom_type_1"/>
</dbReference>
<evidence type="ECO:0000256" key="3">
    <source>
        <dbReference type="ARBA" id="ARBA00023242"/>
    </source>
</evidence>
<dbReference type="AlphaFoldDB" id="E3MAM3"/>
<dbReference type="HOGENOM" id="CLU_014285_2_0_1"/>
<evidence type="ECO:0000256" key="1">
    <source>
        <dbReference type="ARBA" id="ARBA00004123"/>
    </source>
</evidence>
<feature type="compositionally biased region" description="Low complexity" evidence="6">
    <location>
        <begin position="594"/>
        <end position="638"/>
    </location>
</feature>
<dbReference type="Pfam" id="PF09005">
    <property type="entry name" value="FUBP_C"/>
    <property type="match status" value="1"/>
</dbReference>
<organism evidence="9">
    <name type="scientific">Caenorhabditis remanei</name>
    <name type="common">Caenorhabditis vulgaris</name>
    <dbReference type="NCBI Taxonomy" id="31234"/>
    <lineage>
        <taxon>Eukaryota</taxon>
        <taxon>Metazoa</taxon>
        <taxon>Ecdysozoa</taxon>
        <taxon>Nematoda</taxon>
        <taxon>Chromadorea</taxon>
        <taxon>Rhabditida</taxon>
        <taxon>Rhabditina</taxon>
        <taxon>Rhabditomorpha</taxon>
        <taxon>Rhabditoidea</taxon>
        <taxon>Rhabditidae</taxon>
        <taxon>Peloderinae</taxon>
        <taxon>Caenorhabditis</taxon>
    </lineage>
</organism>
<evidence type="ECO:0000256" key="5">
    <source>
        <dbReference type="SAM" id="Coils"/>
    </source>
</evidence>
<dbReference type="InParanoid" id="E3MAM3"/>
<dbReference type="InterPro" id="IPR015096">
    <property type="entry name" value="FUBP_C"/>
</dbReference>
<feature type="region of interest" description="Disordered" evidence="6">
    <location>
        <begin position="405"/>
        <end position="425"/>
    </location>
</feature>
<dbReference type="Pfam" id="PF00013">
    <property type="entry name" value="KH_1"/>
    <property type="match status" value="4"/>
</dbReference>
<feature type="region of interest" description="Disordered" evidence="6">
    <location>
        <begin position="543"/>
        <end position="701"/>
    </location>
</feature>
<dbReference type="eggNOG" id="KOG1676">
    <property type="taxonomic scope" value="Eukaryota"/>
</dbReference>
<dbReference type="SUPFAM" id="SSF54791">
    <property type="entry name" value="Eukaryotic type KH-domain (KH-domain type I)"/>
    <property type="match status" value="4"/>
</dbReference>
<evidence type="ECO:0000313" key="9">
    <source>
        <dbReference type="Proteomes" id="UP000008281"/>
    </source>
</evidence>
<dbReference type="FunCoup" id="E3MAM3">
    <property type="interactions" value="3499"/>
</dbReference>
<feature type="coiled-coil region" evidence="5">
    <location>
        <begin position="498"/>
        <end position="527"/>
    </location>
</feature>
<protein>
    <recommendedName>
        <fullName evidence="7">K Homology domain-containing protein</fullName>
    </recommendedName>
</protein>
<feature type="region of interest" description="Disordered" evidence="6">
    <location>
        <begin position="130"/>
        <end position="150"/>
    </location>
</feature>
<dbReference type="SMART" id="SM00322">
    <property type="entry name" value="KH"/>
    <property type="match status" value="4"/>
</dbReference>
<dbReference type="InterPro" id="IPR004087">
    <property type="entry name" value="KH_dom"/>
</dbReference>
<evidence type="ECO:0000256" key="2">
    <source>
        <dbReference type="ARBA" id="ARBA00022737"/>
    </source>
</evidence>
<dbReference type="Gene3D" id="3.30.1370.10">
    <property type="entry name" value="K Homology domain, type 1"/>
    <property type="match status" value="4"/>
</dbReference>
<feature type="domain" description="K Homology" evidence="7">
    <location>
        <begin position="154"/>
        <end position="225"/>
    </location>
</feature>
<feature type="domain" description="K Homology" evidence="7">
    <location>
        <begin position="242"/>
        <end position="313"/>
    </location>
</feature>
<dbReference type="Proteomes" id="UP000008281">
    <property type="component" value="Unassembled WGS sequence"/>
</dbReference>
<dbReference type="STRING" id="31234.E3MAM3"/>
<feature type="compositionally biased region" description="Basic and acidic residues" evidence="6">
    <location>
        <begin position="16"/>
        <end position="26"/>
    </location>
</feature>
<gene>
    <name evidence="8" type="ORF">CRE_16715</name>
</gene>
<sequence>MSYMDQRVSSSTQPSSKRDYYERSDGFDEYEPTDPVPSKRSRSSPSRSYDPQGMDHRSTVIRSEYPIPEQCVGLVIGRNGSEIHSISQRSGCRVQVTTEPTNTGYRIVEIYGVPDKISRARDLINEVISRAPHQPPPSPFPPSNALQHPTSDLPKVTIEIPIPADKCGSIIGKGGETMRRLRSSSNCHIQLIQENNIGGIVKPLRITGDRQEVEHAQQLVAKILAEHDEPPSPALMAGNGIATMSLQVKVPRSTVGAIMGVQGATIKKLSDETGTKIQFLPDDDTKLMERSLAIIGNRSKVYVAAQLIKQIVDSSNDCANQAVALFYMSIPASKCGLVIGRGGEVIKQINAESGAHVELSREANKDPLEKTFVIRGSDIQVEHAKHLICIKVGDIPPNTPFVRPGAHPQQMHHPHMQQPHPMQQMQGHPHVQQHHQMQSQHPMQSQNTMTNVQMWTGQPIIQQQPHSPLVTQLHQHQLQQQQLQQQQLQQQQLQHHQMHQQQQQMQLQQQRIQQQQQLQQHQQLQQAQPAHVMPQHIQQRMIPQQGQPVYGQPSYPSQPNVAGPPGYQQPNAASWQTARPQVNPTSPGGISVTQQMFPQVHQMHMQQQQQGRQQQLQQQHQPVQQVQQAIQSQQPQPQAKKQSRAATRTASPEGPSLYAQMARKAEEEDRAKKEEARRAEAAKKAAAQKEETKTDGEEPDFSEQWLQYYININDHTNAENVRRRIAEMKAEKAQKAAAAARASSSEHGFQK</sequence>
<reference evidence="8" key="1">
    <citation type="submission" date="2007-07" db="EMBL/GenBank/DDBJ databases">
        <title>PCAP assembly of the Caenorhabditis remanei genome.</title>
        <authorList>
            <consortium name="The Caenorhabditis remanei Sequencing Consortium"/>
            <person name="Wilson R.K."/>
        </authorList>
    </citation>
    <scope>NUCLEOTIDE SEQUENCE [LARGE SCALE GENOMIC DNA]</scope>
    <source>
        <strain evidence="8">PB4641</strain>
    </source>
</reference>
<feature type="domain" description="K Homology" evidence="7">
    <location>
        <begin position="322"/>
        <end position="393"/>
    </location>
</feature>
<keyword evidence="3" id="KW-0539">Nucleus</keyword>
<dbReference type="OMA" id="AQWLEYY"/>
<accession>E3MAM3</accession>
<keyword evidence="5" id="KW-0175">Coiled coil</keyword>
<proteinExistence type="predicted"/>
<dbReference type="OrthoDB" id="5204190at2759"/>
<evidence type="ECO:0000256" key="4">
    <source>
        <dbReference type="PROSITE-ProRule" id="PRU00117"/>
    </source>
</evidence>
<feature type="compositionally biased region" description="Low complexity" evidence="6">
    <location>
        <begin position="416"/>
        <end position="425"/>
    </location>
</feature>
<dbReference type="PANTHER" id="PTHR10288">
    <property type="entry name" value="KH DOMAIN CONTAINING RNA BINDING PROTEIN"/>
    <property type="match status" value="1"/>
</dbReference>
<feature type="compositionally biased region" description="Pro residues" evidence="6">
    <location>
        <begin position="133"/>
        <end position="142"/>
    </location>
</feature>
<feature type="region of interest" description="Disordered" evidence="6">
    <location>
        <begin position="1"/>
        <end position="62"/>
    </location>
</feature>
<dbReference type="GO" id="GO:0003723">
    <property type="term" value="F:RNA binding"/>
    <property type="evidence" value="ECO:0007669"/>
    <property type="project" value="UniProtKB-UniRule"/>
</dbReference>
<feature type="compositionally biased region" description="Basic and acidic residues" evidence="6">
    <location>
        <begin position="663"/>
        <end position="696"/>
    </location>
</feature>
<keyword evidence="9" id="KW-1185">Reference proteome</keyword>
<comment type="subcellular location">
    <subcellularLocation>
        <location evidence="1">Nucleus</location>
    </subcellularLocation>
</comment>
<keyword evidence="2" id="KW-0677">Repeat</keyword>
<dbReference type="PROSITE" id="PS50084">
    <property type="entry name" value="KH_TYPE_1"/>
    <property type="match status" value="4"/>
</dbReference>
<feature type="compositionally biased region" description="Polar residues" evidence="6">
    <location>
        <begin position="568"/>
        <end position="593"/>
    </location>
</feature>
<dbReference type="GO" id="GO:0005634">
    <property type="term" value="C:nucleus"/>
    <property type="evidence" value="ECO:0007669"/>
    <property type="project" value="UniProtKB-SubCell"/>
</dbReference>